<comment type="similarity">
    <text evidence="1">Belongs to the RutC family.</text>
</comment>
<dbReference type="SUPFAM" id="SSF55298">
    <property type="entry name" value="YjgF-like"/>
    <property type="match status" value="1"/>
</dbReference>
<dbReference type="GO" id="GO:0005829">
    <property type="term" value="C:cytosol"/>
    <property type="evidence" value="ECO:0007669"/>
    <property type="project" value="TreeGrafter"/>
</dbReference>
<comment type="caution">
    <text evidence="2">The sequence shown here is derived from an EMBL/GenBank/DDBJ whole genome shotgun (WGS) entry which is preliminary data.</text>
</comment>
<evidence type="ECO:0000313" key="3">
    <source>
        <dbReference type="Proteomes" id="UP000295578"/>
    </source>
</evidence>
<evidence type="ECO:0000256" key="1">
    <source>
        <dbReference type="ARBA" id="ARBA00010552"/>
    </source>
</evidence>
<evidence type="ECO:0000313" key="2">
    <source>
        <dbReference type="EMBL" id="TDD87640.1"/>
    </source>
</evidence>
<keyword evidence="3" id="KW-1185">Reference proteome</keyword>
<gene>
    <name evidence="2" type="ORF">E1293_07435</name>
</gene>
<accession>A0A4R5BQX4</accession>
<dbReference type="InterPro" id="IPR006175">
    <property type="entry name" value="YjgF/YER057c/UK114"/>
</dbReference>
<dbReference type="AlphaFoldDB" id="A0A4R5BQX4"/>
<dbReference type="Pfam" id="PF01042">
    <property type="entry name" value="Ribonuc_L-PSP"/>
    <property type="match status" value="1"/>
</dbReference>
<dbReference type="Proteomes" id="UP000295578">
    <property type="component" value="Unassembled WGS sequence"/>
</dbReference>
<organism evidence="2 3">
    <name type="scientific">Actinomadura darangshiensis</name>
    <dbReference type="NCBI Taxonomy" id="705336"/>
    <lineage>
        <taxon>Bacteria</taxon>
        <taxon>Bacillati</taxon>
        <taxon>Actinomycetota</taxon>
        <taxon>Actinomycetes</taxon>
        <taxon>Streptosporangiales</taxon>
        <taxon>Thermomonosporaceae</taxon>
        <taxon>Actinomadura</taxon>
    </lineage>
</organism>
<dbReference type="Gene3D" id="3.30.1330.40">
    <property type="entry name" value="RutC-like"/>
    <property type="match status" value="1"/>
</dbReference>
<dbReference type="CDD" id="cd00448">
    <property type="entry name" value="YjgF_YER057c_UK114_family"/>
    <property type="match status" value="1"/>
</dbReference>
<reference evidence="2 3" key="1">
    <citation type="submission" date="2019-03" db="EMBL/GenBank/DDBJ databases">
        <title>Draft genome sequences of novel Actinobacteria.</title>
        <authorList>
            <person name="Sahin N."/>
            <person name="Ay H."/>
            <person name="Saygin H."/>
        </authorList>
    </citation>
    <scope>NUCLEOTIDE SEQUENCE [LARGE SCALE GENOMIC DNA]</scope>
    <source>
        <strain evidence="2 3">DSM 45941</strain>
    </source>
</reference>
<dbReference type="InterPro" id="IPR035959">
    <property type="entry name" value="RutC-like_sf"/>
</dbReference>
<dbReference type="FunFam" id="3.30.1330.40:FF:000001">
    <property type="entry name" value="L-PSP family endoribonuclease"/>
    <property type="match status" value="1"/>
</dbReference>
<dbReference type="RefSeq" id="WP_132195220.1">
    <property type="nucleotide sequence ID" value="NZ_SMKY01000022.1"/>
</dbReference>
<dbReference type="OrthoDB" id="8684161at2"/>
<name>A0A4R5BQX4_9ACTN</name>
<dbReference type="NCBIfam" id="TIGR00004">
    <property type="entry name" value="Rid family detoxifying hydrolase"/>
    <property type="match status" value="1"/>
</dbReference>
<dbReference type="GO" id="GO:0019239">
    <property type="term" value="F:deaminase activity"/>
    <property type="evidence" value="ECO:0007669"/>
    <property type="project" value="TreeGrafter"/>
</dbReference>
<dbReference type="EMBL" id="SMKY01000022">
    <property type="protein sequence ID" value="TDD87640.1"/>
    <property type="molecule type" value="Genomic_DNA"/>
</dbReference>
<sequence>MTVRRINIANAPAPGGAYSQAVAANGFLYTAGTVPVDPATGKVAGTDVAAQTEQVMRNLRALLESEGLGFADVVKATVHLTDIERDFAEFNRVYKSHFTGGLPARTTVGSAMLNILVEIDLVVAYPETA</sequence>
<dbReference type="PANTHER" id="PTHR11803">
    <property type="entry name" value="2-IMINOBUTANOATE/2-IMINOPROPANOATE DEAMINASE RIDA"/>
    <property type="match status" value="1"/>
</dbReference>
<protein>
    <submittedName>
        <fullName evidence="2">RidA family protein</fullName>
    </submittedName>
</protein>
<dbReference type="InterPro" id="IPR006056">
    <property type="entry name" value="RidA"/>
</dbReference>
<proteinExistence type="inferred from homology"/>
<dbReference type="PANTHER" id="PTHR11803:SF39">
    <property type="entry name" value="2-IMINOBUTANOATE_2-IMINOPROPANOATE DEAMINASE"/>
    <property type="match status" value="1"/>
</dbReference>